<organism evidence="2 3">
    <name type="scientific">Devosia insulae DS-56</name>
    <dbReference type="NCBI Taxonomy" id="1116389"/>
    <lineage>
        <taxon>Bacteria</taxon>
        <taxon>Pseudomonadati</taxon>
        <taxon>Pseudomonadota</taxon>
        <taxon>Alphaproteobacteria</taxon>
        <taxon>Hyphomicrobiales</taxon>
        <taxon>Devosiaceae</taxon>
        <taxon>Devosia</taxon>
    </lineage>
</organism>
<accession>A0A1E5XKH9</accession>
<name>A0A1E5XKH9_9HYPH</name>
<reference evidence="2 3" key="1">
    <citation type="journal article" date="2015" name="Genome Announc.">
        <title>Genome Assemblies of Three Soil-Associated Devosia species: D. insulae, D. limi, and D. soli.</title>
        <authorList>
            <person name="Hassan Y.I."/>
            <person name="Lepp D."/>
            <person name="Zhou T."/>
        </authorList>
    </citation>
    <scope>NUCLEOTIDE SEQUENCE [LARGE SCALE GENOMIC DNA]</scope>
    <source>
        <strain evidence="2 3">DS-56</strain>
    </source>
</reference>
<dbReference type="AlphaFoldDB" id="A0A1E5XKH9"/>
<dbReference type="EMBL" id="LAJE02000327">
    <property type="protein sequence ID" value="OEO29110.1"/>
    <property type="molecule type" value="Genomic_DNA"/>
</dbReference>
<evidence type="ECO:0000259" key="1">
    <source>
        <dbReference type="Pfam" id="PF12697"/>
    </source>
</evidence>
<dbReference type="Pfam" id="PF12697">
    <property type="entry name" value="Abhydrolase_6"/>
    <property type="match status" value="1"/>
</dbReference>
<gene>
    <name evidence="2" type="ORF">VW23_027075</name>
</gene>
<dbReference type="SUPFAM" id="SSF53474">
    <property type="entry name" value="alpha/beta-Hydrolases"/>
    <property type="match status" value="1"/>
</dbReference>
<sequence>MHTSSWDKLRSVFEAAGYKTLAPAWPYLEGNPAELRAHPDKRLGTLTFKKIVDHYASIIDGLDEQPVIVGHSMGGLITQLLLDRGYGVAGIAMDPGPIAGALPGPVSLLAALPPIFAGPGNSQTITREGFAKNFANTLNAADQQVAYDDYVVPTPTNIFYQAAGMFGTAVKVKARKQPLLVISAEHDRTVTPYLAKAIFNIQKKSPARTDFHQFADRSHFLAGEKGWEEVAHYALDWAHEVTAAPPIH</sequence>
<proteinExistence type="predicted"/>
<evidence type="ECO:0000313" key="3">
    <source>
        <dbReference type="Proteomes" id="UP000095463"/>
    </source>
</evidence>
<comment type="caution">
    <text evidence="2">The sequence shown here is derived from an EMBL/GenBank/DDBJ whole genome shotgun (WGS) entry which is preliminary data.</text>
</comment>
<feature type="domain" description="AB hydrolase-1" evidence="1">
    <location>
        <begin position="4"/>
        <end position="231"/>
    </location>
</feature>
<dbReference type="Gene3D" id="3.40.50.1820">
    <property type="entry name" value="alpha/beta hydrolase"/>
    <property type="match status" value="1"/>
</dbReference>
<evidence type="ECO:0000313" key="2">
    <source>
        <dbReference type="EMBL" id="OEO29110.1"/>
    </source>
</evidence>
<dbReference type="InterPro" id="IPR029058">
    <property type="entry name" value="AB_hydrolase_fold"/>
</dbReference>
<dbReference type="Proteomes" id="UP000095463">
    <property type="component" value="Unassembled WGS sequence"/>
</dbReference>
<protein>
    <recommendedName>
        <fullName evidence="1">AB hydrolase-1 domain-containing protein</fullName>
    </recommendedName>
</protein>
<keyword evidence="3" id="KW-1185">Reference proteome</keyword>
<dbReference type="InterPro" id="IPR000073">
    <property type="entry name" value="AB_hydrolase_1"/>
</dbReference>